<protein>
    <submittedName>
        <fullName evidence="2">Uncharacterized protein</fullName>
    </submittedName>
</protein>
<gene>
    <name evidence="2" type="ORF">PM001_LOCUS5586</name>
</gene>
<proteinExistence type="predicted"/>
<organism evidence="2 3">
    <name type="scientific">Peronospora matthiolae</name>
    <dbReference type="NCBI Taxonomy" id="2874970"/>
    <lineage>
        <taxon>Eukaryota</taxon>
        <taxon>Sar</taxon>
        <taxon>Stramenopiles</taxon>
        <taxon>Oomycota</taxon>
        <taxon>Peronosporomycetes</taxon>
        <taxon>Peronosporales</taxon>
        <taxon>Peronosporaceae</taxon>
        <taxon>Peronospora</taxon>
    </lineage>
</organism>
<sequence length="104" mass="11083">MTLVKTSSAVALKKGQRRMGSLAEGEPHAPMSFQTQGTQATSTDIGSDHDDDVVEVPSPHGAVRSLAYPATRVAVGVSAESQVEFIKKVKDLRETLGKTQNALY</sequence>
<feature type="region of interest" description="Disordered" evidence="1">
    <location>
        <begin position="1"/>
        <end position="53"/>
    </location>
</feature>
<evidence type="ECO:0000313" key="3">
    <source>
        <dbReference type="Proteomes" id="UP001162060"/>
    </source>
</evidence>
<evidence type="ECO:0000256" key="1">
    <source>
        <dbReference type="SAM" id="MobiDB-lite"/>
    </source>
</evidence>
<reference evidence="2" key="1">
    <citation type="submission" date="2024-01" db="EMBL/GenBank/DDBJ databases">
        <authorList>
            <person name="Webb A."/>
        </authorList>
    </citation>
    <scope>NUCLEOTIDE SEQUENCE</scope>
    <source>
        <strain evidence="2">Pm1</strain>
    </source>
</reference>
<dbReference type="AlphaFoldDB" id="A0AAV1TD72"/>
<feature type="compositionally biased region" description="Polar residues" evidence="1">
    <location>
        <begin position="32"/>
        <end position="45"/>
    </location>
</feature>
<accession>A0AAV1TD72</accession>
<dbReference type="Proteomes" id="UP001162060">
    <property type="component" value="Unassembled WGS sequence"/>
</dbReference>
<name>A0AAV1TD72_9STRA</name>
<dbReference type="EMBL" id="CAKLBY020000046">
    <property type="protein sequence ID" value="CAK7917385.1"/>
    <property type="molecule type" value="Genomic_DNA"/>
</dbReference>
<evidence type="ECO:0000313" key="2">
    <source>
        <dbReference type="EMBL" id="CAK7917385.1"/>
    </source>
</evidence>
<comment type="caution">
    <text evidence="2">The sequence shown here is derived from an EMBL/GenBank/DDBJ whole genome shotgun (WGS) entry which is preliminary data.</text>
</comment>